<feature type="transmembrane region" description="Helical" evidence="6">
    <location>
        <begin position="267"/>
        <end position="283"/>
    </location>
</feature>
<dbReference type="HOGENOM" id="CLU_014388_0_0_4"/>
<dbReference type="InterPro" id="IPR036890">
    <property type="entry name" value="HATPase_C_sf"/>
</dbReference>
<dbReference type="EC" id="2.7.13.3" evidence="2"/>
<dbReference type="KEGG" id="bav:BAV1949"/>
<evidence type="ECO:0000259" key="8">
    <source>
        <dbReference type="PROSITE" id="PS50109"/>
    </source>
</evidence>
<dbReference type="InterPro" id="IPR050482">
    <property type="entry name" value="Sensor_HK_TwoCompSys"/>
</dbReference>
<dbReference type="PROSITE" id="PS50109">
    <property type="entry name" value="HIS_KIN"/>
    <property type="match status" value="1"/>
</dbReference>
<comment type="catalytic activity">
    <reaction evidence="1">
        <text>ATP + protein L-histidine = ADP + protein N-phospho-L-histidine.</text>
        <dbReference type="EC" id="2.7.13.3"/>
    </reaction>
</comment>
<accession>Q2L0A0</accession>
<feature type="transmembrane region" description="Helical" evidence="6">
    <location>
        <begin position="204"/>
        <end position="223"/>
    </location>
</feature>
<feature type="transmembrane region" description="Helical" evidence="6">
    <location>
        <begin position="324"/>
        <end position="347"/>
    </location>
</feature>
<protein>
    <recommendedName>
        <fullName evidence="2">histidine kinase</fullName>
        <ecNumber evidence="2">2.7.13.3</ecNumber>
    </recommendedName>
</protein>
<keyword evidence="3" id="KW-0808">Transferase</keyword>
<sequence>MKTLLALCCLLSCLVSARVLAASECSADILRVAAAQAAEGQMPSQLQTWQTVTLPDAWRSRWPDYRGSVWYRIEWQSHCGAALGLLLPAIKMAGEVYSNDDLLWRDASLVEPLSRSWNMPRYWVLPASSLHKGVNTLWVRVVGRADFGAGLGPVHIGPAAQIQALYDDTFWRQRSRYILNLVVSLSLSGLFFCVWVVRRSQRDYGWYAFCTLCWALFVANVLMTSPWPFADSAMALRANTMALVLYVAGFCMFTWRFGGQSLPRIERALWACSLGLLALLALAPDAYLVPAVVASVVLPSFVFFANCIQFPFHAWKTREPDHLIMAACLLVFLVAGVHDFLSAFGLIQTDTVYTPFTSIAATLSMAAVLGMRISRNISKVERFNQELAQSVQQARAELRASLALEHSLALANARLQDRLQLAHDLHDGPGGSVVRMMALVEQTDEPLRSQQVLSILRQIRDDLRQTIDSGASEDMPVPASPGEWIAPLRHRFTVLFEALDIAVSWEIASAWAQRPDAKQCLALTRLLEESLTNVVKHSQANKVKVVLRHTAEQGLMLSVEDDGVGFDVQAVLQSGLSVGMRSMQARIARVGGFLELASRPGHTLLTASLPPVR</sequence>
<dbReference type="PANTHER" id="PTHR24421">
    <property type="entry name" value="NITRATE/NITRITE SENSOR PROTEIN NARX-RELATED"/>
    <property type="match status" value="1"/>
</dbReference>
<reference evidence="9 10" key="1">
    <citation type="journal article" date="2006" name="J. Bacteriol.">
        <title>Comparison of the genome sequence of the poultry pathogen Bordetella avium with those of B. bronchiseptica, B. pertussis, and B. parapertussis reveals extensive diversity in surface structures associated with host interaction.</title>
        <authorList>
            <person name="Sebaihia M."/>
            <person name="Preston A."/>
            <person name="Maskell D.J."/>
            <person name="Kuzmiak H."/>
            <person name="Connell T.D."/>
            <person name="King N.D."/>
            <person name="Orndorff P.E."/>
            <person name="Miyamoto D.M."/>
            <person name="Thomson N.R."/>
            <person name="Harris D."/>
            <person name="Goble A."/>
            <person name="Lord A."/>
            <person name="Murphy L."/>
            <person name="Quail M.A."/>
            <person name="Rutter S."/>
            <person name="Squares R."/>
            <person name="Squares S."/>
            <person name="Woodward J."/>
            <person name="Parkhill J."/>
            <person name="Temple L.M."/>
        </authorList>
    </citation>
    <scope>NUCLEOTIDE SEQUENCE [LARGE SCALE GENOMIC DNA]</scope>
    <source>
        <strain evidence="9 10">197N</strain>
    </source>
</reference>
<evidence type="ECO:0000256" key="7">
    <source>
        <dbReference type="SAM" id="SignalP"/>
    </source>
</evidence>
<keyword evidence="5" id="KW-0902">Two-component regulatory system</keyword>
<name>Q2L0A0_BORA1</name>
<evidence type="ECO:0000256" key="5">
    <source>
        <dbReference type="ARBA" id="ARBA00023012"/>
    </source>
</evidence>
<dbReference type="AlphaFoldDB" id="Q2L0A0"/>
<feature type="signal peptide" evidence="7">
    <location>
        <begin position="1"/>
        <end position="21"/>
    </location>
</feature>
<dbReference type="OrthoDB" id="8697484at2"/>
<feature type="transmembrane region" description="Helical" evidence="6">
    <location>
        <begin position="289"/>
        <end position="312"/>
    </location>
</feature>
<dbReference type="GO" id="GO:0004673">
    <property type="term" value="F:protein histidine kinase activity"/>
    <property type="evidence" value="ECO:0007669"/>
    <property type="project" value="UniProtKB-EC"/>
</dbReference>
<dbReference type="Proteomes" id="UP000001977">
    <property type="component" value="Chromosome"/>
</dbReference>
<feature type="chain" id="PRO_5004212014" description="histidine kinase" evidence="7">
    <location>
        <begin position="22"/>
        <end position="613"/>
    </location>
</feature>
<proteinExistence type="predicted"/>
<gene>
    <name evidence="9" type="ordered locus">BAV1949</name>
</gene>
<dbReference type="Pfam" id="PF02518">
    <property type="entry name" value="HATPase_c"/>
    <property type="match status" value="1"/>
</dbReference>
<evidence type="ECO:0000256" key="3">
    <source>
        <dbReference type="ARBA" id="ARBA00022679"/>
    </source>
</evidence>
<keyword evidence="6" id="KW-1133">Transmembrane helix</keyword>
<evidence type="ECO:0000256" key="2">
    <source>
        <dbReference type="ARBA" id="ARBA00012438"/>
    </source>
</evidence>
<feature type="domain" description="Histidine kinase" evidence="8">
    <location>
        <begin position="523"/>
        <end position="613"/>
    </location>
</feature>
<dbReference type="eggNOG" id="COG4585">
    <property type="taxonomic scope" value="Bacteria"/>
</dbReference>
<feature type="transmembrane region" description="Helical" evidence="6">
    <location>
        <begin position="177"/>
        <end position="197"/>
    </location>
</feature>
<dbReference type="InterPro" id="IPR005467">
    <property type="entry name" value="His_kinase_dom"/>
</dbReference>
<dbReference type="CDD" id="cd16917">
    <property type="entry name" value="HATPase_UhpB-NarQ-NarX-like"/>
    <property type="match status" value="1"/>
</dbReference>
<keyword evidence="4 9" id="KW-0418">Kinase</keyword>
<dbReference type="SMART" id="SM00387">
    <property type="entry name" value="HATPase_c"/>
    <property type="match status" value="1"/>
</dbReference>
<evidence type="ECO:0000256" key="1">
    <source>
        <dbReference type="ARBA" id="ARBA00000085"/>
    </source>
</evidence>
<keyword evidence="10" id="KW-1185">Reference proteome</keyword>
<dbReference type="Gene3D" id="3.30.565.10">
    <property type="entry name" value="Histidine kinase-like ATPase, C-terminal domain"/>
    <property type="match status" value="1"/>
</dbReference>
<evidence type="ECO:0000313" key="10">
    <source>
        <dbReference type="Proteomes" id="UP000001977"/>
    </source>
</evidence>
<organism evidence="9 10">
    <name type="scientific">Bordetella avium (strain 197N)</name>
    <dbReference type="NCBI Taxonomy" id="360910"/>
    <lineage>
        <taxon>Bacteria</taxon>
        <taxon>Pseudomonadati</taxon>
        <taxon>Pseudomonadota</taxon>
        <taxon>Betaproteobacteria</taxon>
        <taxon>Burkholderiales</taxon>
        <taxon>Alcaligenaceae</taxon>
        <taxon>Bordetella</taxon>
    </lineage>
</organism>
<dbReference type="InterPro" id="IPR011623">
    <property type="entry name" value="7TMR_DISM_rcpt_extracell_dom1"/>
</dbReference>
<dbReference type="PANTHER" id="PTHR24421:SF10">
    <property type="entry name" value="NITRATE_NITRITE SENSOR PROTEIN NARQ"/>
    <property type="match status" value="1"/>
</dbReference>
<evidence type="ECO:0000256" key="6">
    <source>
        <dbReference type="SAM" id="Phobius"/>
    </source>
</evidence>
<dbReference type="RefSeq" id="WP_012417616.1">
    <property type="nucleotide sequence ID" value="NC_010645.1"/>
</dbReference>
<dbReference type="STRING" id="360910.BAV1949"/>
<evidence type="ECO:0000313" key="9">
    <source>
        <dbReference type="EMBL" id="CAJ49558.1"/>
    </source>
</evidence>
<keyword evidence="6" id="KW-0472">Membrane</keyword>
<keyword evidence="7" id="KW-0732">Signal</keyword>
<dbReference type="InterPro" id="IPR003594">
    <property type="entry name" value="HATPase_dom"/>
</dbReference>
<dbReference type="GO" id="GO:0000160">
    <property type="term" value="P:phosphorelay signal transduction system"/>
    <property type="evidence" value="ECO:0007669"/>
    <property type="project" value="UniProtKB-KW"/>
</dbReference>
<dbReference type="SUPFAM" id="SSF55874">
    <property type="entry name" value="ATPase domain of HSP90 chaperone/DNA topoisomerase II/histidine kinase"/>
    <property type="match status" value="1"/>
</dbReference>
<feature type="transmembrane region" description="Helical" evidence="6">
    <location>
        <begin position="353"/>
        <end position="373"/>
    </location>
</feature>
<evidence type="ECO:0000256" key="4">
    <source>
        <dbReference type="ARBA" id="ARBA00022777"/>
    </source>
</evidence>
<dbReference type="EMBL" id="AM167904">
    <property type="protein sequence ID" value="CAJ49558.1"/>
    <property type="molecule type" value="Genomic_DNA"/>
</dbReference>
<dbReference type="Pfam" id="PF07695">
    <property type="entry name" value="7TMR-DISM_7TM"/>
    <property type="match status" value="1"/>
</dbReference>
<feature type="transmembrane region" description="Helical" evidence="6">
    <location>
        <begin position="235"/>
        <end position="255"/>
    </location>
</feature>
<keyword evidence="6" id="KW-0812">Transmembrane</keyword>